<evidence type="ECO:0000259" key="5">
    <source>
        <dbReference type="Pfam" id="PF01258"/>
    </source>
</evidence>
<gene>
    <name evidence="6" type="primary">dksA</name>
    <name evidence="6" type="ORF">Spa11_26120</name>
</gene>
<reference evidence="6 7" key="1">
    <citation type="submission" date="2019-02" db="EMBL/GenBank/DDBJ databases">
        <title>Deep-cultivation of Planctomycetes and their phenomic and genomic characterization uncovers novel biology.</title>
        <authorList>
            <person name="Wiegand S."/>
            <person name="Jogler M."/>
            <person name="Boedeker C."/>
            <person name="Pinto D."/>
            <person name="Vollmers J."/>
            <person name="Rivas-Marin E."/>
            <person name="Kohn T."/>
            <person name="Peeters S.H."/>
            <person name="Heuer A."/>
            <person name="Rast P."/>
            <person name="Oberbeckmann S."/>
            <person name="Bunk B."/>
            <person name="Jeske O."/>
            <person name="Meyerdierks A."/>
            <person name="Storesund J.E."/>
            <person name="Kallscheuer N."/>
            <person name="Luecker S."/>
            <person name="Lage O.M."/>
            <person name="Pohl T."/>
            <person name="Merkel B.J."/>
            <person name="Hornburger P."/>
            <person name="Mueller R.-W."/>
            <person name="Bruemmer F."/>
            <person name="Labrenz M."/>
            <person name="Spormann A.M."/>
            <person name="Op den Camp H."/>
            <person name="Overmann J."/>
            <person name="Amann R."/>
            <person name="Jetten M.S.M."/>
            <person name="Mascher T."/>
            <person name="Medema M.H."/>
            <person name="Devos D.P."/>
            <person name="Kaster A.-K."/>
            <person name="Ovreas L."/>
            <person name="Rohde M."/>
            <person name="Galperin M.Y."/>
            <person name="Jogler C."/>
        </authorList>
    </citation>
    <scope>NUCLEOTIDE SEQUENCE [LARGE SCALE GENOMIC DNA]</scope>
    <source>
        <strain evidence="6 7">Spa11</strain>
    </source>
</reference>
<sequence length="117" mass="12920">MKKADMQAFKQNLLVLRARLRGDVKAIADVALNESNNSSMPIHMAELGSENYEQEFALSLMESEEDTLVAIDEALHRIENGEYGKCVGCDSIIPKTRLNAIPYAAMCVRCAEQQEGG</sequence>
<proteinExistence type="predicted"/>
<evidence type="ECO:0000256" key="2">
    <source>
        <dbReference type="ARBA" id="ARBA00022771"/>
    </source>
</evidence>
<dbReference type="KEGG" id="bmei:Spa11_26120"/>
<dbReference type="PROSITE" id="PS51128">
    <property type="entry name" value="ZF_DKSA_2"/>
    <property type="match status" value="1"/>
</dbReference>
<dbReference type="AlphaFoldDB" id="A0A518K9E0"/>
<dbReference type="InterPro" id="IPR037187">
    <property type="entry name" value="DnaK_N"/>
</dbReference>
<dbReference type="Proteomes" id="UP000316426">
    <property type="component" value="Chromosome"/>
</dbReference>
<dbReference type="SUPFAM" id="SSF109635">
    <property type="entry name" value="DnaK suppressor protein DksA, alpha-hairpin domain"/>
    <property type="match status" value="1"/>
</dbReference>
<dbReference type="PANTHER" id="PTHR33823:SF4">
    <property type="entry name" value="GENERAL STRESS PROTEIN 16O"/>
    <property type="match status" value="1"/>
</dbReference>
<feature type="zinc finger region" description="dksA C4-type" evidence="4">
    <location>
        <begin position="86"/>
        <end position="110"/>
    </location>
</feature>
<dbReference type="EMBL" id="CP036349">
    <property type="protein sequence ID" value="QDV74409.1"/>
    <property type="molecule type" value="Genomic_DNA"/>
</dbReference>
<keyword evidence="2" id="KW-0863">Zinc-finger</keyword>
<evidence type="ECO:0000313" key="6">
    <source>
        <dbReference type="EMBL" id="QDV74409.1"/>
    </source>
</evidence>
<dbReference type="SUPFAM" id="SSF57716">
    <property type="entry name" value="Glucocorticoid receptor-like (DNA-binding domain)"/>
    <property type="match status" value="1"/>
</dbReference>
<dbReference type="Gene3D" id="1.20.120.910">
    <property type="entry name" value="DksA, coiled-coil domain"/>
    <property type="match status" value="1"/>
</dbReference>
<evidence type="ECO:0000313" key="7">
    <source>
        <dbReference type="Proteomes" id="UP000316426"/>
    </source>
</evidence>
<dbReference type="Pfam" id="PF01258">
    <property type="entry name" value="zf-dskA_traR"/>
    <property type="match status" value="1"/>
</dbReference>
<keyword evidence="1" id="KW-0479">Metal-binding</keyword>
<feature type="domain" description="Zinc finger DksA/TraR C4-type" evidence="5">
    <location>
        <begin position="81"/>
        <end position="115"/>
    </location>
</feature>
<keyword evidence="3" id="KW-0862">Zinc</keyword>
<evidence type="ECO:0000256" key="4">
    <source>
        <dbReference type="PROSITE-ProRule" id="PRU00510"/>
    </source>
</evidence>
<organism evidence="6 7">
    <name type="scientific">Botrimarina mediterranea</name>
    <dbReference type="NCBI Taxonomy" id="2528022"/>
    <lineage>
        <taxon>Bacteria</taxon>
        <taxon>Pseudomonadati</taxon>
        <taxon>Planctomycetota</taxon>
        <taxon>Planctomycetia</taxon>
        <taxon>Pirellulales</taxon>
        <taxon>Lacipirellulaceae</taxon>
        <taxon>Botrimarina</taxon>
    </lineage>
</organism>
<dbReference type="GO" id="GO:0008270">
    <property type="term" value="F:zinc ion binding"/>
    <property type="evidence" value="ECO:0007669"/>
    <property type="project" value="UniProtKB-KW"/>
</dbReference>
<dbReference type="RefSeq" id="WP_145112789.1">
    <property type="nucleotide sequence ID" value="NZ_CP036349.1"/>
</dbReference>
<name>A0A518K9E0_9BACT</name>
<dbReference type="PANTHER" id="PTHR33823">
    <property type="entry name" value="RNA POLYMERASE-BINDING TRANSCRIPTION FACTOR DKSA-RELATED"/>
    <property type="match status" value="1"/>
</dbReference>
<keyword evidence="7" id="KW-1185">Reference proteome</keyword>
<dbReference type="InterPro" id="IPR000962">
    <property type="entry name" value="Znf_DskA_TraR"/>
</dbReference>
<protein>
    <submittedName>
        <fullName evidence="6">RNA polymerase-binding transcription factor DksA</fullName>
    </submittedName>
</protein>
<evidence type="ECO:0000256" key="3">
    <source>
        <dbReference type="ARBA" id="ARBA00022833"/>
    </source>
</evidence>
<accession>A0A518K9E0</accession>
<evidence type="ECO:0000256" key="1">
    <source>
        <dbReference type="ARBA" id="ARBA00022723"/>
    </source>
</evidence>